<evidence type="ECO:0000256" key="5">
    <source>
        <dbReference type="ARBA" id="ARBA00023014"/>
    </source>
</evidence>
<dbReference type="Pfam" id="PF04055">
    <property type="entry name" value="Radical_SAM"/>
    <property type="match status" value="1"/>
</dbReference>
<dbReference type="SFLD" id="SFLDS00029">
    <property type="entry name" value="Radical_SAM"/>
    <property type="match status" value="1"/>
</dbReference>
<dbReference type="CDD" id="cd01335">
    <property type="entry name" value="Radical_SAM"/>
    <property type="match status" value="1"/>
</dbReference>
<keyword evidence="8" id="KW-1185">Reference proteome</keyword>
<organism evidence="7 8">
    <name type="scientific">Chitinibacter fontanus</name>
    <dbReference type="NCBI Taxonomy" id="1737446"/>
    <lineage>
        <taxon>Bacteria</taxon>
        <taxon>Pseudomonadati</taxon>
        <taxon>Pseudomonadota</taxon>
        <taxon>Betaproteobacteria</taxon>
        <taxon>Neisseriales</taxon>
        <taxon>Chitinibacteraceae</taxon>
        <taxon>Chitinibacter</taxon>
    </lineage>
</organism>
<keyword evidence="3" id="KW-0479">Metal-binding</keyword>
<evidence type="ECO:0000259" key="6">
    <source>
        <dbReference type="Pfam" id="PF04055"/>
    </source>
</evidence>
<dbReference type="RefSeq" id="WP_180306878.1">
    <property type="nucleotide sequence ID" value="NZ_CP058952.1"/>
</dbReference>
<evidence type="ECO:0000256" key="2">
    <source>
        <dbReference type="ARBA" id="ARBA00022691"/>
    </source>
</evidence>
<dbReference type="InterPro" id="IPR013785">
    <property type="entry name" value="Aldolase_TIM"/>
</dbReference>
<name>A0A7D5ZGR6_9NEIS</name>
<reference evidence="7 8" key="1">
    <citation type="journal article" date="2016" name="Int. J. Syst. Evol. Microbiol.">
        <title>Chitinibacter fontanus sp. nov., isolated from a spring.</title>
        <authorList>
            <person name="Sheu S.Y."/>
            <person name="Li Y.S."/>
            <person name="Young C.C."/>
            <person name="Chen W.M."/>
        </authorList>
    </citation>
    <scope>NUCLEOTIDE SEQUENCE [LARGE SCALE GENOMIC DNA]</scope>
    <source>
        <strain evidence="7 8">STM-7</strain>
    </source>
</reference>
<dbReference type="InterPro" id="IPR007197">
    <property type="entry name" value="rSAM"/>
</dbReference>
<protein>
    <submittedName>
        <fullName evidence="7">Radical SAM protein</fullName>
    </submittedName>
</protein>
<dbReference type="GO" id="GO:0003824">
    <property type="term" value="F:catalytic activity"/>
    <property type="evidence" value="ECO:0007669"/>
    <property type="project" value="InterPro"/>
</dbReference>
<dbReference type="SUPFAM" id="SSF102114">
    <property type="entry name" value="Radical SAM enzymes"/>
    <property type="match status" value="1"/>
</dbReference>
<keyword evidence="5" id="KW-0411">Iron-sulfur</keyword>
<evidence type="ECO:0000256" key="3">
    <source>
        <dbReference type="ARBA" id="ARBA00022723"/>
    </source>
</evidence>
<dbReference type="GO" id="GO:0051536">
    <property type="term" value="F:iron-sulfur cluster binding"/>
    <property type="evidence" value="ECO:0007669"/>
    <property type="project" value="UniProtKB-KW"/>
</dbReference>
<keyword evidence="2" id="KW-0949">S-adenosyl-L-methionine</keyword>
<gene>
    <name evidence="7" type="ORF">HZU75_15440</name>
</gene>
<proteinExistence type="predicted"/>
<evidence type="ECO:0000313" key="8">
    <source>
        <dbReference type="Proteomes" id="UP000510822"/>
    </source>
</evidence>
<sequence>MAIQVISPLNVNDHRRDIAGLKYVYPVVSRRAGGVSIGINLNPNNACNWRCVYCQVPDLVRGPAPETDLQQLAAELDALLEHIVIGDFMQTAVPAEVRRINDIAFSGNGEPTTSTQFGAVIDVVAAARAKYALDIKTVLITNGSQLDKMAVQVALQKIAAMDGEVWFKIDRAPKDGFEFVNQITLTRTQVARRLAVSARGCPTWIQTCMFAVDGILPSDTELNDYVAFLAEQLASGVPITGVLLYGLARPSLQSEAPRLSAAPAEWMTALKIRLEQIGLAVKLSA</sequence>
<dbReference type="Gene3D" id="3.20.20.70">
    <property type="entry name" value="Aldolase class I"/>
    <property type="match status" value="1"/>
</dbReference>
<dbReference type="AlphaFoldDB" id="A0A7D5ZGR6"/>
<dbReference type="InterPro" id="IPR058240">
    <property type="entry name" value="rSAM_sf"/>
</dbReference>
<accession>A0A7D5ZGR6</accession>
<feature type="domain" description="Radical SAM core" evidence="6">
    <location>
        <begin position="42"/>
        <end position="148"/>
    </location>
</feature>
<evidence type="ECO:0000313" key="7">
    <source>
        <dbReference type="EMBL" id="QLI82804.1"/>
    </source>
</evidence>
<evidence type="ECO:0000256" key="1">
    <source>
        <dbReference type="ARBA" id="ARBA00001966"/>
    </source>
</evidence>
<dbReference type="EMBL" id="CP058952">
    <property type="protein sequence ID" value="QLI82804.1"/>
    <property type="molecule type" value="Genomic_DNA"/>
</dbReference>
<keyword evidence="4" id="KW-0408">Iron</keyword>
<dbReference type="KEGG" id="cfon:HZU75_15440"/>
<dbReference type="Proteomes" id="UP000510822">
    <property type="component" value="Chromosome"/>
</dbReference>
<comment type="cofactor">
    <cofactor evidence="1">
        <name>[4Fe-4S] cluster</name>
        <dbReference type="ChEBI" id="CHEBI:49883"/>
    </cofactor>
</comment>
<dbReference type="GO" id="GO:0046872">
    <property type="term" value="F:metal ion binding"/>
    <property type="evidence" value="ECO:0007669"/>
    <property type="project" value="UniProtKB-KW"/>
</dbReference>
<evidence type="ECO:0000256" key="4">
    <source>
        <dbReference type="ARBA" id="ARBA00023004"/>
    </source>
</evidence>